<dbReference type="InterPro" id="IPR051494">
    <property type="entry name" value="BSD_domain-containing"/>
</dbReference>
<evidence type="ECO:0000313" key="4">
    <source>
        <dbReference type="Proteomes" id="UP001374584"/>
    </source>
</evidence>
<organism evidence="3 4">
    <name type="scientific">Phaseolus coccineus</name>
    <name type="common">Scarlet runner bean</name>
    <name type="synonym">Phaseolus multiflorus</name>
    <dbReference type="NCBI Taxonomy" id="3886"/>
    <lineage>
        <taxon>Eukaryota</taxon>
        <taxon>Viridiplantae</taxon>
        <taxon>Streptophyta</taxon>
        <taxon>Embryophyta</taxon>
        <taxon>Tracheophyta</taxon>
        <taxon>Spermatophyta</taxon>
        <taxon>Magnoliopsida</taxon>
        <taxon>eudicotyledons</taxon>
        <taxon>Gunneridae</taxon>
        <taxon>Pentapetalae</taxon>
        <taxon>rosids</taxon>
        <taxon>fabids</taxon>
        <taxon>Fabales</taxon>
        <taxon>Fabaceae</taxon>
        <taxon>Papilionoideae</taxon>
        <taxon>50 kb inversion clade</taxon>
        <taxon>NPAAA clade</taxon>
        <taxon>indigoferoid/millettioid clade</taxon>
        <taxon>Phaseoleae</taxon>
        <taxon>Phaseolus</taxon>
    </lineage>
</organism>
<reference evidence="3 4" key="1">
    <citation type="submission" date="2024-01" db="EMBL/GenBank/DDBJ databases">
        <title>The genomes of 5 underutilized Papilionoideae crops provide insights into root nodulation and disease resistanc.</title>
        <authorList>
            <person name="Jiang F."/>
        </authorList>
    </citation>
    <scope>NUCLEOTIDE SEQUENCE [LARGE SCALE GENOMIC DNA]</scope>
    <source>
        <strain evidence="3">JINMINGXINNONG_FW02</strain>
        <tissue evidence="3">Leaves</tissue>
    </source>
</reference>
<evidence type="ECO:0000259" key="2">
    <source>
        <dbReference type="PROSITE" id="PS50858"/>
    </source>
</evidence>
<feature type="compositionally biased region" description="Acidic residues" evidence="1">
    <location>
        <begin position="266"/>
        <end position="283"/>
    </location>
</feature>
<keyword evidence="4" id="KW-1185">Reference proteome</keyword>
<feature type="region of interest" description="Disordered" evidence="1">
    <location>
        <begin position="1"/>
        <end position="30"/>
    </location>
</feature>
<dbReference type="PANTHER" id="PTHR16019:SF24">
    <property type="entry name" value="BSD DOMAIN-CONTAINING PROTEIN"/>
    <property type="match status" value="1"/>
</dbReference>
<sequence>MNFFKSVFADEPESPPPESESPDPPQTDAVWSFGDLIQTLASKSESVLENYRRDIEEFGSGLRKETEVIREAASRAVKDLPASLDVGASVAQESLESVGQAIDDIGSTVWNSTAQIISHGRDSLLASDFDSDSLDSSNYDNNSNVVKKLMSGGSSDRGLDLKRYRRFDTLVRALQCDVNTYLEEPEDLEKFDDWKLGFELDKKEEEIGDLFEENGVVEEIYEKVVPSRTDHESFWSRYFYRLHKLKQAEDARAKLVKRAISGNEEEDLSWDFDDDDDDEDGNDGYEPLGNTSRVSLVKEGNSADVGGVETVQAGKKDLEIEEEDDGKGGENIQAEKKALDIEEEDSAKGVSPESKTGVDDKLEEGKFKENLASNIPEHESGSGDKLDAKCEEKNASEAKADNDNNGSCKDSDISLVSSQPSMAGEEDIGWDEIEDICSNDENKGDAVGSASRTDLRKRLGVIDQDEEDLSWDTEDEEEAVKS</sequence>
<feature type="domain" description="BSD" evidence="2">
    <location>
        <begin position="194"/>
        <end position="246"/>
    </location>
</feature>
<feature type="compositionally biased region" description="Basic and acidic residues" evidence="1">
    <location>
        <begin position="376"/>
        <end position="402"/>
    </location>
</feature>
<dbReference type="GO" id="GO:0005737">
    <property type="term" value="C:cytoplasm"/>
    <property type="evidence" value="ECO:0007669"/>
    <property type="project" value="TreeGrafter"/>
</dbReference>
<accession>A0AAN9QEI4</accession>
<evidence type="ECO:0000313" key="3">
    <source>
        <dbReference type="EMBL" id="KAK7332252.1"/>
    </source>
</evidence>
<dbReference type="AlphaFoldDB" id="A0AAN9QEI4"/>
<evidence type="ECO:0000256" key="1">
    <source>
        <dbReference type="SAM" id="MobiDB-lite"/>
    </source>
</evidence>
<feature type="compositionally biased region" description="Polar residues" evidence="1">
    <location>
        <begin position="403"/>
        <end position="421"/>
    </location>
</feature>
<gene>
    <name evidence="3" type="ORF">VNO80_29001</name>
</gene>
<comment type="caution">
    <text evidence="3">The sequence shown here is derived from an EMBL/GenBank/DDBJ whole genome shotgun (WGS) entry which is preliminary data.</text>
</comment>
<feature type="compositionally biased region" description="Pro residues" evidence="1">
    <location>
        <begin position="14"/>
        <end position="25"/>
    </location>
</feature>
<dbReference type="PANTHER" id="PTHR16019">
    <property type="entry name" value="SYNAPSE-ASSOCIATED PROTEIN"/>
    <property type="match status" value="1"/>
</dbReference>
<dbReference type="Gene3D" id="1.10.3970.10">
    <property type="entry name" value="BSD domain"/>
    <property type="match status" value="1"/>
</dbReference>
<dbReference type="PROSITE" id="PS50858">
    <property type="entry name" value="BSD"/>
    <property type="match status" value="1"/>
</dbReference>
<dbReference type="SUPFAM" id="SSF140383">
    <property type="entry name" value="BSD domain-like"/>
    <property type="match status" value="1"/>
</dbReference>
<feature type="region of interest" description="Disordered" evidence="1">
    <location>
        <begin position="266"/>
        <end position="431"/>
    </location>
</feature>
<dbReference type="InterPro" id="IPR035925">
    <property type="entry name" value="BSD_dom_sf"/>
</dbReference>
<dbReference type="SMART" id="SM00751">
    <property type="entry name" value="BSD"/>
    <property type="match status" value="1"/>
</dbReference>
<dbReference type="EMBL" id="JAYMYR010000011">
    <property type="protein sequence ID" value="KAK7332252.1"/>
    <property type="molecule type" value="Genomic_DNA"/>
</dbReference>
<dbReference type="Pfam" id="PF03909">
    <property type="entry name" value="BSD"/>
    <property type="match status" value="1"/>
</dbReference>
<name>A0AAN9QEI4_PHACN</name>
<dbReference type="Proteomes" id="UP001374584">
    <property type="component" value="Unassembled WGS sequence"/>
</dbReference>
<dbReference type="InterPro" id="IPR005607">
    <property type="entry name" value="BSD_dom"/>
</dbReference>
<feature type="compositionally biased region" description="Basic and acidic residues" evidence="1">
    <location>
        <begin position="356"/>
        <end position="369"/>
    </location>
</feature>
<proteinExistence type="predicted"/>
<protein>
    <recommendedName>
        <fullName evidence="2">BSD domain-containing protein</fullName>
    </recommendedName>
</protein>